<evidence type="ECO:0000313" key="3">
    <source>
        <dbReference type="Proteomes" id="UP001472866"/>
    </source>
</evidence>
<evidence type="ECO:0000256" key="1">
    <source>
        <dbReference type="SAM" id="Coils"/>
    </source>
</evidence>
<evidence type="ECO:0008006" key="4">
    <source>
        <dbReference type="Google" id="ProtNLM"/>
    </source>
</evidence>
<dbReference type="EMBL" id="CP151506">
    <property type="protein sequence ID" value="WZN62743.1"/>
    <property type="molecule type" value="Genomic_DNA"/>
</dbReference>
<reference evidence="2 3" key="1">
    <citation type="submission" date="2024-03" db="EMBL/GenBank/DDBJ databases">
        <title>Complete genome sequence of the green alga Chloropicon roscoffensis RCC1871.</title>
        <authorList>
            <person name="Lemieux C."/>
            <person name="Pombert J.-F."/>
            <person name="Otis C."/>
            <person name="Turmel M."/>
        </authorList>
    </citation>
    <scope>NUCLEOTIDE SEQUENCE [LARGE SCALE GENOMIC DNA]</scope>
    <source>
        <strain evidence="2 3">RCC1871</strain>
    </source>
</reference>
<organism evidence="2 3">
    <name type="scientific">Chloropicon roscoffensis</name>
    <dbReference type="NCBI Taxonomy" id="1461544"/>
    <lineage>
        <taxon>Eukaryota</taxon>
        <taxon>Viridiplantae</taxon>
        <taxon>Chlorophyta</taxon>
        <taxon>Chloropicophyceae</taxon>
        <taxon>Chloropicales</taxon>
        <taxon>Chloropicaceae</taxon>
        <taxon>Chloropicon</taxon>
    </lineage>
</organism>
<evidence type="ECO:0000313" key="2">
    <source>
        <dbReference type="EMBL" id="WZN62743.1"/>
    </source>
</evidence>
<accession>A0AAX4PA26</accession>
<feature type="coiled-coil region" evidence="1">
    <location>
        <begin position="316"/>
        <end position="385"/>
    </location>
</feature>
<dbReference type="Proteomes" id="UP001472866">
    <property type="component" value="Chromosome 06"/>
</dbReference>
<dbReference type="AlphaFoldDB" id="A0AAX4PA26"/>
<name>A0AAX4PA26_9CHLO</name>
<feature type="coiled-coil region" evidence="1">
    <location>
        <begin position="239"/>
        <end position="273"/>
    </location>
</feature>
<protein>
    <recommendedName>
        <fullName evidence="4">Lebercilin domain-containing protein</fullName>
    </recommendedName>
</protein>
<keyword evidence="3" id="KW-1185">Reference proteome</keyword>
<gene>
    <name evidence="2" type="ORF">HKI87_06g42850</name>
</gene>
<keyword evidence="1" id="KW-0175">Coiled coil</keyword>
<sequence>MQATPGRDARSYSEIQKYLQSDYSARSVKLDDDSSSTMTRVLARLSRSQATEPTSATNDLSGTSRKLFVRRASATAEYTDMLQQRALSHLSLAGDNGAEASVSSQNPGDLTHEEEVLRKYLGKRRGSSSRSRNDSSETLVKAGVLKDLRGKLATTEQKLRVVQSDLVTKCDEVRKLLAKVSRLEKEKSRALQSQIDALPKSDRKKAKASIWSKLEKDTKKRDARFSQILQHYEILEGQYNESVKIREDLESNLERTRDDLSRKEMENTSLREECASMTVQEQRSRLEFLECMKSLQELKRNHDASQGDCHQMKGVVETQEATIARQAEEIERLKKLQEKILKEKVRKDHKIGALQKKLKGRDEEIEALKKTRETYEADYYGLEDRMKLLRKRNSFLEVNLGKANKISDDAKKTVEMKEQECKLMATIIHNNRAASTSNATSFSPQFSVPAADSRRTTGDVVGTATAEVQPNRRPGTAPCVVSPVNLFGGRAPRADRAIEDELKELVVSPSDSLDTDDSLSD</sequence>
<feature type="coiled-coil region" evidence="1">
    <location>
        <begin position="145"/>
        <end position="193"/>
    </location>
</feature>
<proteinExistence type="predicted"/>